<keyword evidence="2" id="KW-0963">Cytoplasm</keyword>
<reference evidence="4 5" key="1">
    <citation type="submission" date="2016-04" db="EMBL/GenBank/DDBJ databases">
        <title>The genome of Intoshia linei affirms orthonectids as highly simplified spiralians.</title>
        <authorList>
            <person name="Mikhailov K.V."/>
            <person name="Slusarev G.S."/>
            <person name="Nikitin M.A."/>
            <person name="Logacheva M.D."/>
            <person name="Penin A."/>
            <person name="Aleoshin V."/>
            <person name="Panchin Y.V."/>
        </authorList>
    </citation>
    <scope>NUCLEOTIDE SEQUENCE [LARGE SCALE GENOMIC DNA]</scope>
    <source>
        <strain evidence="4">Intl2013</strain>
        <tissue evidence="4">Whole animal</tissue>
    </source>
</reference>
<accession>A0A177AXF0</accession>
<evidence type="ECO:0000313" key="5">
    <source>
        <dbReference type="Proteomes" id="UP000078046"/>
    </source>
</evidence>
<dbReference type="PANTHER" id="PTHR19960:SF7">
    <property type="entry name" value="TEKTIN"/>
    <property type="match status" value="1"/>
</dbReference>
<dbReference type="GO" id="GO:0005634">
    <property type="term" value="C:nucleus"/>
    <property type="evidence" value="ECO:0007669"/>
    <property type="project" value="TreeGrafter"/>
</dbReference>
<evidence type="ECO:0000256" key="1">
    <source>
        <dbReference type="ARBA" id="ARBA00007209"/>
    </source>
</evidence>
<feature type="non-terminal residue" evidence="4">
    <location>
        <position position="1"/>
    </location>
</feature>
<comment type="similarity">
    <text evidence="1 3">Belongs to the tektin family.</text>
</comment>
<proteinExistence type="inferred from homology"/>
<keyword evidence="3" id="KW-0282">Flagellum</keyword>
<comment type="subcellular location">
    <subcellularLocation>
        <location evidence="3">Cytoplasm</location>
        <location evidence="3">Cytoskeleton</location>
        <location evidence="3">Cilium axoneme</location>
    </subcellularLocation>
</comment>
<dbReference type="Pfam" id="PF03148">
    <property type="entry name" value="Tektin"/>
    <property type="match status" value="1"/>
</dbReference>
<dbReference type="GO" id="GO:0005930">
    <property type="term" value="C:axoneme"/>
    <property type="evidence" value="ECO:0007669"/>
    <property type="project" value="UniProtKB-SubCell"/>
</dbReference>
<dbReference type="InterPro" id="IPR048256">
    <property type="entry name" value="Tektin-like"/>
</dbReference>
<evidence type="ECO:0000313" key="4">
    <source>
        <dbReference type="EMBL" id="OAF66679.1"/>
    </source>
</evidence>
<dbReference type="OrthoDB" id="440745at2759"/>
<dbReference type="PRINTS" id="PR00511">
    <property type="entry name" value="TEKTIN"/>
</dbReference>
<organism evidence="4 5">
    <name type="scientific">Intoshia linei</name>
    <dbReference type="NCBI Taxonomy" id="1819745"/>
    <lineage>
        <taxon>Eukaryota</taxon>
        <taxon>Metazoa</taxon>
        <taxon>Spiralia</taxon>
        <taxon>Lophotrochozoa</taxon>
        <taxon>Mesozoa</taxon>
        <taxon>Orthonectida</taxon>
        <taxon>Rhopaluridae</taxon>
        <taxon>Intoshia</taxon>
    </lineage>
</organism>
<keyword evidence="5" id="KW-1185">Reference proteome</keyword>
<evidence type="ECO:0000256" key="2">
    <source>
        <dbReference type="ARBA" id="ARBA00022490"/>
    </source>
</evidence>
<evidence type="ECO:0000256" key="3">
    <source>
        <dbReference type="RuleBase" id="RU367040"/>
    </source>
</evidence>
<dbReference type="EMBL" id="LWCA01000860">
    <property type="protein sequence ID" value="OAF66679.1"/>
    <property type="molecule type" value="Genomic_DNA"/>
</dbReference>
<dbReference type="GO" id="GO:0060294">
    <property type="term" value="P:cilium movement involved in cell motility"/>
    <property type="evidence" value="ECO:0007669"/>
    <property type="project" value="UniProtKB-UniRule"/>
</dbReference>
<dbReference type="InterPro" id="IPR000435">
    <property type="entry name" value="Tektins"/>
</dbReference>
<dbReference type="AlphaFoldDB" id="A0A177AXF0"/>
<keyword evidence="3" id="KW-0966">Cell projection</keyword>
<dbReference type="Proteomes" id="UP000078046">
    <property type="component" value="Unassembled WGS sequence"/>
</dbReference>
<keyword evidence="3" id="KW-0969">Cilium</keyword>
<sequence length="369" mass="43628">VERLHNLLLQTNNQVKQEDEKLKSVKNYLEKCQESLRLPLQINLENFLVVNSLKDYDLVCDDVFYQLKREFDYLNTAKEKLQDSIHKCFVKSCQLKEIINTISNNCQDKKVCLSIDTNQYHKNINSKDITLKVDPTAVIDGSNNPQEWFDFSIKIIDSANAIIKESIDLREYIIMNAHHFISCIKSIDVKTNYEFRKRMQQFKEAVDELTWKRNQCLIELNKQKCANEFLEKTINEKRNYRKLVHTRLENRKFRPNRELCRDDAQYSLNDELVVLESAVEKLLDEFSKSQYVFNIFDTLNVDIEDILGYKATQCLFSQVNVIKMLQKLNTLHQRIEKEIACKNDSILKYDLCMNSRKKLDIFDVVPLIN</sequence>
<name>A0A177AXF0_9BILA</name>
<dbReference type="GO" id="GO:0015630">
    <property type="term" value="C:microtubule cytoskeleton"/>
    <property type="evidence" value="ECO:0007669"/>
    <property type="project" value="UniProtKB-UniRule"/>
</dbReference>
<gene>
    <name evidence="4" type="ORF">A3Q56_05616</name>
</gene>
<dbReference type="GO" id="GO:0060271">
    <property type="term" value="P:cilium assembly"/>
    <property type="evidence" value="ECO:0007669"/>
    <property type="project" value="UniProtKB-UniRule"/>
</dbReference>
<comment type="caution">
    <text evidence="4">The sequence shown here is derived from an EMBL/GenBank/DDBJ whole genome shotgun (WGS) entry which is preliminary data.</text>
</comment>
<dbReference type="PANTHER" id="PTHR19960">
    <property type="entry name" value="TEKTIN"/>
    <property type="match status" value="1"/>
</dbReference>
<protein>
    <recommendedName>
        <fullName evidence="3">Tektin</fullName>
    </recommendedName>
</protein>